<keyword evidence="7 13" id="KW-0276">Fatty acid metabolism</keyword>
<dbReference type="PRINTS" id="PR01070">
    <property type="entry name" value="ACCCTRFRASEB"/>
</dbReference>
<comment type="similarity">
    <text evidence="13">Belongs to the AccD/PCCB family.</text>
</comment>
<dbReference type="EMBL" id="SGBB01000001">
    <property type="protein sequence ID" value="RZD19353.1"/>
    <property type="molecule type" value="Genomic_DNA"/>
</dbReference>
<dbReference type="InterPro" id="IPR034733">
    <property type="entry name" value="AcCoA_carboxyl_beta"/>
</dbReference>
<evidence type="ECO:0000256" key="7">
    <source>
        <dbReference type="ARBA" id="ARBA00022832"/>
    </source>
</evidence>
<dbReference type="NCBIfam" id="TIGR00515">
    <property type="entry name" value="accD"/>
    <property type="match status" value="1"/>
</dbReference>
<feature type="region of interest" description="Disordered" evidence="14">
    <location>
        <begin position="1"/>
        <end position="21"/>
    </location>
</feature>
<keyword evidence="2 13" id="KW-0444">Lipid biosynthesis</keyword>
<dbReference type="UniPathway" id="UPA00655">
    <property type="reaction ID" value="UER00711"/>
</dbReference>
<keyword evidence="8 13" id="KW-0862">Zinc</keyword>
<comment type="caution">
    <text evidence="16">The sequence shown here is derived from an EMBL/GenBank/DDBJ whole genome shotgun (WGS) entry which is preliminary data.</text>
</comment>
<evidence type="ECO:0000256" key="2">
    <source>
        <dbReference type="ARBA" id="ARBA00022516"/>
    </source>
</evidence>
<comment type="pathway">
    <text evidence="13">Lipid metabolism; malonyl-CoA biosynthesis; malonyl-CoA from acetyl-CoA: step 1/1.</text>
</comment>
<evidence type="ECO:0000256" key="9">
    <source>
        <dbReference type="ARBA" id="ARBA00022840"/>
    </source>
</evidence>
<dbReference type="Proteomes" id="UP000319296">
    <property type="component" value="Unassembled WGS sequence"/>
</dbReference>
<evidence type="ECO:0000256" key="3">
    <source>
        <dbReference type="ARBA" id="ARBA00022679"/>
    </source>
</evidence>
<dbReference type="GO" id="GO:2001295">
    <property type="term" value="P:malonyl-CoA biosynthetic process"/>
    <property type="evidence" value="ECO:0007669"/>
    <property type="project" value="UniProtKB-UniRule"/>
</dbReference>
<name>A0A519BQ12_9DELT</name>
<dbReference type="PROSITE" id="PS50980">
    <property type="entry name" value="COA_CT_NTER"/>
    <property type="match status" value="1"/>
</dbReference>
<feature type="binding site" evidence="13">
    <location>
        <position position="52"/>
    </location>
    <ligand>
        <name>Zn(2+)</name>
        <dbReference type="ChEBI" id="CHEBI:29105"/>
    </ligand>
</feature>
<evidence type="ECO:0000256" key="14">
    <source>
        <dbReference type="SAM" id="MobiDB-lite"/>
    </source>
</evidence>
<keyword evidence="5 13" id="KW-0547">Nucleotide-binding</keyword>
<comment type="function">
    <text evidence="12 13">Component of the acetyl coenzyme A carboxylase (ACC) complex. Biotin carboxylase (BC) catalyzes the carboxylation of biotin on its carrier protein (BCCP) and then the CO(2) group is transferred by the transcarboxylase to acetyl-CoA to form malonyl-CoA.</text>
</comment>
<keyword evidence="9 13" id="KW-0067">ATP-binding</keyword>
<dbReference type="GO" id="GO:0003989">
    <property type="term" value="F:acetyl-CoA carboxylase activity"/>
    <property type="evidence" value="ECO:0007669"/>
    <property type="project" value="InterPro"/>
</dbReference>
<keyword evidence="16" id="KW-0436">Ligase</keyword>
<feature type="binding site" evidence="13">
    <location>
        <position position="33"/>
    </location>
    <ligand>
        <name>Zn(2+)</name>
        <dbReference type="ChEBI" id="CHEBI:29105"/>
    </ligand>
</feature>
<evidence type="ECO:0000256" key="1">
    <source>
        <dbReference type="ARBA" id="ARBA00004496"/>
    </source>
</evidence>
<dbReference type="GO" id="GO:0006633">
    <property type="term" value="P:fatty acid biosynthetic process"/>
    <property type="evidence" value="ECO:0007669"/>
    <property type="project" value="UniProtKB-KW"/>
</dbReference>
<dbReference type="InterPro" id="IPR011762">
    <property type="entry name" value="COA_CT_N"/>
</dbReference>
<evidence type="ECO:0000256" key="10">
    <source>
        <dbReference type="ARBA" id="ARBA00023098"/>
    </source>
</evidence>
<dbReference type="GO" id="GO:0005524">
    <property type="term" value="F:ATP binding"/>
    <property type="evidence" value="ECO:0007669"/>
    <property type="project" value="UniProtKB-KW"/>
</dbReference>
<evidence type="ECO:0000259" key="15">
    <source>
        <dbReference type="PROSITE" id="PS50980"/>
    </source>
</evidence>
<feature type="zinc finger region" description="C4-type" evidence="13">
    <location>
        <begin position="33"/>
        <end position="55"/>
    </location>
</feature>
<comment type="subcellular location">
    <subcellularLocation>
        <location evidence="1 13">Cytoplasm</location>
    </subcellularLocation>
</comment>
<dbReference type="AlphaFoldDB" id="A0A519BQ12"/>
<keyword evidence="13" id="KW-0963">Cytoplasm</keyword>
<dbReference type="InterPro" id="IPR000438">
    <property type="entry name" value="Acetyl_CoA_COase_Trfase_b_su"/>
</dbReference>
<feature type="compositionally biased region" description="Basic and acidic residues" evidence="14">
    <location>
        <begin position="9"/>
        <end position="20"/>
    </location>
</feature>
<evidence type="ECO:0000256" key="4">
    <source>
        <dbReference type="ARBA" id="ARBA00022723"/>
    </source>
</evidence>
<dbReference type="Pfam" id="PF17848">
    <property type="entry name" value="Zn_ribbon_ACC"/>
    <property type="match status" value="1"/>
</dbReference>
<feature type="binding site" evidence="13">
    <location>
        <position position="55"/>
    </location>
    <ligand>
        <name>Zn(2+)</name>
        <dbReference type="ChEBI" id="CHEBI:29105"/>
    </ligand>
</feature>
<protein>
    <recommendedName>
        <fullName evidence="13">Acetyl-coenzyme A carboxylase carboxyl transferase subunit beta</fullName>
        <shortName evidence="13">ACCase subunit beta</shortName>
        <shortName evidence="13">Acetyl-CoA carboxylase carboxyltransferase subunit beta</shortName>
        <ecNumber evidence="13">2.1.3.15</ecNumber>
    </recommendedName>
</protein>
<dbReference type="HAMAP" id="MF_01395">
    <property type="entry name" value="AcetylCoA_CT_beta"/>
    <property type="match status" value="1"/>
</dbReference>
<comment type="cofactor">
    <cofactor evidence="13">
        <name>Zn(2+)</name>
        <dbReference type="ChEBI" id="CHEBI:29105"/>
    </cofactor>
    <text evidence="13">Binds 1 zinc ion per subunit.</text>
</comment>
<proteinExistence type="inferred from homology"/>
<evidence type="ECO:0000313" key="16">
    <source>
        <dbReference type="EMBL" id="RZD19353.1"/>
    </source>
</evidence>
<comment type="catalytic activity">
    <reaction evidence="13">
        <text>N(6)-carboxybiotinyl-L-lysyl-[protein] + acetyl-CoA = N(6)-biotinyl-L-lysyl-[protein] + malonyl-CoA</text>
        <dbReference type="Rhea" id="RHEA:54728"/>
        <dbReference type="Rhea" id="RHEA-COMP:10505"/>
        <dbReference type="Rhea" id="RHEA-COMP:10506"/>
        <dbReference type="ChEBI" id="CHEBI:57288"/>
        <dbReference type="ChEBI" id="CHEBI:57384"/>
        <dbReference type="ChEBI" id="CHEBI:83144"/>
        <dbReference type="ChEBI" id="CHEBI:83145"/>
        <dbReference type="EC" id="2.1.3.15"/>
    </reaction>
</comment>
<evidence type="ECO:0000256" key="5">
    <source>
        <dbReference type="ARBA" id="ARBA00022741"/>
    </source>
</evidence>
<dbReference type="PANTHER" id="PTHR42995">
    <property type="entry name" value="ACETYL-COENZYME A CARBOXYLASE CARBOXYL TRANSFERASE SUBUNIT BETA, CHLOROPLASTIC"/>
    <property type="match status" value="1"/>
</dbReference>
<organism evidence="16 17">
    <name type="scientific">Candidatus Acididesulfobacter diazotrophicus</name>
    <dbReference type="NCBI Taxonomy" id="2597226"/>
    <lineage>
        <taxon>Bacteria</taxon>
        <taxon>Deltaproteobacteria</taxon>
        <taxon>Candidatus Acidulodesulfobacterales</taxon>
        <taxon>Candidatus Acididesulfobacter</taxon>
    </lineage>
</organism>
<dbReference type="GO" id="GO:0016743">
    <property type="term" value="F:carboxyl- or carbamoyltransferase activity"/>
    <property type="evidence" value="ECO:0007669"/>
    <property type="project" value="UniProtKB-UniRule"/>
</dbReference>
<dbReference type="GO" id="GO:0009317">
    <property type="term" value="C:acetyl-CoA carboxylase complex"/>
    <property type="evidence" value="ECO:0007669"/>
    <property type="project" value="InterPro"/>
</dbReference>
<keyword evidence="11 13" id="KW-0275">Fatty acid biosynthesis</keyword>
<feature type="domain" description="CoA carboxyltransferase N-terminal" evidence="15">
    <location>
        <begin position="29"/>
        <end position="286"/>
    </location>
</feature>
<feature type="binding site" evidence="13">
    <location>
        <position position="36"/>
    </location>
    <ligand>
        <name>Zn(2+)</name>
        <dbReference type="ChEBI" id="CHEBI:29105"/>
    </ligand>
</feature>
<evidence type="ECO:0000256" key="11">
    <source>
        <dbReference type="ARBA" id="ARBA00023160"/>
    </source>
</evidence>
<keyword evidence="10 13" id="KW-0443">Lipid metabolism</keyword>
<dbReference type="SUPFAM" id="SSF52096">
    <property type="entry name" value="ClpP/crotonase"/>
    <property type="match status" value="1"/>
</dbReference>
<evidence type="ECO:0000313" key="17">
    <source>
        <dbReference type="Proteomes" id="UP000319296"/>
    </source>
</evidence>
<dbReference type="InterPro" id="IPR029045">
    <property type="entry name" value="ClpP/crotonase-like_dom_sf"/>
</dbReference>
<keyword evidence="6 13" id="KW-0863">Zinc-finger</keyword>
<dbReference type="GO" id="GO:0008270">
    <property type="term" value="F:zinc ion binding"/>
    <property type="evidence" value="ECO:0007669"/>
    <property type="project" value="UniProtKB-UniRule"/>
</dbReference>
<gene>
    <name evidence="13" type="primary">accD</name>
    <name evidence="16" type="ORF">EVG15_00250</name>
</gene>
<dbReference type="Pfam" id="PF01039">
    <property type="entry name" value="Carboxyl_trans"/>
    <property type="match status" value="1"/>
</dbReference>
<dbReference type="InterPro" id="IPR041010">
    <property type="entry name" value="Znf-ACC"/>
</dbReference>
<sequence length="286" mass="32286">MHLFRLKNNNKDKKDKKDAGKPAGIPEGLWVKCPGCSEIIYKKELERNLEVCPKCNYHFRINSENRIKIIFDEGSFVRLFDDLKPTDILDFKDTKKYKDRLKEDYEKTGLSDAAVAGYGLIEKIEAASVIFDFNFMGGSMGRVVGEKITKTFEYAIEKKLPVIIFTSSGGARMQEGIFSLMQMARTIAVISEYEKTRLPYISVLTDPTTGGVSASFASIGDIMIAEPKALIGFAGPRVIEKTIHQNLPEGFQRAEYLLEHGMIDMIVERKDIKNTIKNLLNLLIND</sequence>
<reference evidence="16 17" key="1">
    <citation type="journal article" date="2019" name="ISME J.">
        <title>Insights into ecological role of a new deltaproteobacterial order Candidatus Acidulodesulfobacterales by metagenomics and metatranscriptomics.</title>
        <authorList>
            <person name="Tan S."/>
            <person name="Liu J."/>
            <person name="Fang Y."/>
            <person name="Hedlund B.P."/>
            <person name="Lian Z.H."/>
            <person name="Huang L.Y."/>
            <person name="Li J.T."/>
            <person name="Huang L.N."/>
            <person name="Li W.J."/>
            <person name="Jiang H.C."/>
            <person name="Dong H.L."/>
            <person name="Shu W.S."/>
        </authorList>
    </citation>
    <scope>NUCLEOTIDE SEQUENCE [LARGE SCALE GENOMIC DNA]</scope>
    <source>
        <strain evidence="16">AP1</strain>
    </source>
</reference>
<dbReference type="Gene3D" id="3.90.226.10">
    <property type="entry name" value="2-enoyl-CoA Hydratase, Chain A, domain 1"/>
    <property type="match status" value="1"/>
</dbReference>
<comment type="subunit">
    <text evidence="13">Acetyl-CoA carboxylase is a heterohexamer composed of biotin carboxyl carrier protein (AccB), biotin carboxylase (AccC) and two subunits each of ACCase subunit alpha (AccA) and ACCase subunit beta (AccD).</text>
</comment>
<dbReference type="EC" id="2.1.3.15" evidence="13"/>
<evidence type="ECO:0000256" key="12">
    <source>
        <dbReference type="ARBA" id="ARBA00025280"/>
    </source>
</evidence>
<accession>A0A519BQ12</accession>
<keyword evidence="4 13" id="KW-0479">Metal-binding</keyword>
<keyword evidence="3 13" id="KW-0808">Transferase</keyword>
<evidence type="ECO:0000256" key="13">
    <source>
        <dbReference type="HAMAP-Rule" id="MF_01395"/>
    </source>
</evidence>
<dbReference type="PANTHER" id="PTHR42995:SF5">
    <property type="entry name" value="ACETYL-COENZYME A CARBOXYLASE CARBOXYL TRANSFERASE SUBUNIT BETA, CHLOROPLASTIC"/>
    <property type="match status" value="1"/>
</dbReference>
<evidence type="ECO:0000256" key="8">
    <source>
        <dbReference type="ARBA" id="ARBA00022833"/>
    </source>
</evidence>
<evidence type="ECO:0000256" key="6">
    <source>
        <dbReference type="ARBA" id="ARBA00022771"/>
    </source>
</evidence>